<feature type="region of interest" description="Disordered" evidence="2">
    <location>
        <begin position="372"/>
        <end position="408"/>
    </location>
</feature>
<proteinExistence type="predicted"/>
<evidence type="ECO:0000256" key="2">
    <source>
        <dbReference type="SAM" id="MobiDB-lite"/>
    </source>
</evidence>
<dbReference type="SMART" id="SM00473">
    <property type="entry name" value="PAN_AP"/>
    <property type="match status" value="2"/>
</dbReference>
<evidence type="ECO:0000259" key="3">
    <source>
        <dbReference type="PROSITE" id="PS50948"/>
    </source>
</evidence>
<dbReference type="Pfam" id="PF00734">
    <property type="entry name" value="CBM_1"/>
    <property type="match status" value="1"/>
</dbReference>
<dbReference type="AlphaFoldDB" id="A0A813L079"/>
<dbReference type="InterPro" id="IPR035971">
    <property type="entry name" value="CBD_sf"/>
</dbReference>
<feature type="domain" description="CBM1" evidence="4">
    <location>
        <begin position="326"/>
        <end position="362"/>
    </location>
</feature>
<evidence type="ECO:0000313" key="6">
    <source>
        <dbReference type="Proteomes" id="UP000626109"/>
    </source>
</evidence>
<dbReference type="Proteomes" id="UP000626109">
    <property type="component" value="Unassembled WGS sequence"/>
</dbReference>
<organism evidence="5 6">
    <name type="scientific">Polarella glacialis</name>
    <name type="common">Dinoflagellate</name>
    <dbReference type="NCBI Taxonomy" id="89957"/>
    <lineage>
        <taxon>Eukaryota</taxon>
        <taxon>Sar</taxon>
        <taxon>Alveolata</taxon>
        <taxon>Dinophyceae</taxon>
        <taxon>Suessiales</taxon>
        <taxon>Suessiaceae</taxon>
        <taxon>Polarella</taxon>
    </lineage>
</organism>
<dbReference type="SUPFAM" id="SSF57180">
    <property type="entry name" value="Cellulose-binding domain"/>
    <property type="match status" value="1"/>
</dbReference>
<name>A0A813L079_POLGL</name>
<evidence type="ECO:0000313" key="5">
    <source>
        <dbReference type="EMBL" id="CAE8719062.1"/>
    </source>
</evidence>
<protein>
    <recommendedName>
        <fullName evidence="7">Cellulase</fullName>
    </recommendedName>
</protein>
<dbReference type="GO" id="GO:0030248">
    <property type="term" value="F:cellulose binding"/>
    <property type="evidence" value="ECO:0007669"/>
    <property type="project" value="InterPro"/>
</dbReference>
<dbReference type="SMART" id="SM00236">
    <property type="entry name" value="fCBD"/>
    <property type="match status" value="1"/>
</dbReference>
<comment type="caution">
    <text evidence="5">The sequence shown here is derived from an EMBL/GenBank/DDBJ whole genome shotgun (WGS) entry which is preliminary data.</text>
</comment>
<dbReference type="PROSITE" id="PS00562">
    <property type="entry name" value="CBM1_1"/>
    <property type="match status" value="1"/>
</dbReference>
<evidence type="ECO:0000256" key="1">
    <source>
        <dbReference type="ARBA" id="ARBA00022729"/>
    </source>
</evidence>
<gene>
    <name evidence="5" type="ORF">PGLA2088_LOCUS40421</name>
</gene>
<feature type="domain" description="Apple" evidence="3">
    <location>
        <begin position="243"/>
        <end position="314"/>
    </location>
</feature>
<dbReference type="PROSITE" id="PS50948">
    <property type="entry name" value="PAN"/>
    <property type="match status" value="1"/>
</dbReference>
<dbReference type="GO" id="GO:0005975">
    <property type="term" value="P:carbohydrate metabolic process"/>
    <property type="evidence" value="ECO:0007669"/>
    <property type="project" value="InterPro"/>
</dbReference>
<dbReference type="InterPro" id="IPR000254">
    <property type="entry name" value="CBD"/>
</dbReference>
<dbReference type="GO" id="GO:0005576">
    <property type="term" value="C:extracellular region"/>
    <property type="evidence" value="ECO:0007669"/>
    <property type="project" value="InterPro"/>
</dbReference>
<dbReference type="Pfam" id="PF00024">
    <property type="entry name" value="PAN_1"/>
    <property type="match status" value="1"/>
</dbReference>
<feature type="compositionally biased region" description="Low complexity" evidence="2">
    <location>
        <begin position="107"/>
        <end position="126"/>
    </location>
</feature>
<evidence type="ECO:0008006" key="7">
    <source>
        <dbReference type="Google" id="ProtNLM"/>
    </source>
</evidence>
<reference evidence="5" key="1">
    <citation type="submission" date="2021-02" db="EMBL/GenBank/DDBJ databases">
        <authorList>
            <person name="Dougan E. K."/>
            <person name="Rhodes N."/>
            <person name="Thang M."/>
            <person name="Chan C."/>
        </authorList>
    </citation>
    <scope>NUCLEOTIDE SEQUENCE</scope>
</reference>
<accession>A0A813L079</accession>
<dbReference type="PROSITE" id="PS51164">
    <property type="entry name" value="CBM1_2"/>
    <property type="match status" value="1"/>
</dbReference>
<dbReference type="EMBL" id="CAJNNW010033469">
    <property type="protein sequence ID" value="CAE8719062.1"/>
    <property type="molecule type" value="Genomic_DNA"/>
</dbReference>
<sequence length="408" mass="43375">MRYKIPDGLSCSHCTLQWYWATANSCVYDGDYFLYFRNLQSLGWDAEKWSTHILEDWATCENMCCGVTGTFGEEFWNCADIAVLATDEGGTSTAQTTAQPVVSATTTAATTTTTARTTETTTTTSTESERASFETIDGGEGRVCRGSNSGDNSASYYDVSFGVPTLDACKSKCVSSPSCKGIEYAQSGRCEVWTRDGGIQATASASGYLCLRYGTPTTTTTTTTYQRGGAEFQPVDGGEGRACRGSNARDNSASYYSVSVMATIDDCKSKCVKEASCKGIEHSSAGRCEVWTRDIQATAPLSGYSCFSFTASATTTTTSSFTSPSPCVAAWGKCGGNGWDGPTCCVTGYSCVRESQWYSQCVLPSLIDKSPSMADNSPGGGEGHSHVGRRRRRTGGGMSRSLLPDGSV</sequence>
<dbReference type="InterPro" id="IPR003609">
    <property type="entry name" value="Pan_app"/>
</dbReference>
<keyword evidence="1" id="KW-0732">Signal</keyword>
<feature type="region of interest" description="Disordered" evidence="2">
    <location>
        <begin position="107"/>
        <end position="132"/>
    </location>
</feature>
<evidence type="ECO:0000259" key="4">
    <source>
        <dbReference type="PROSITE" id="PS51164"/>
    </source>
</evidence>